<keyword evidence="1" id="KW-0812">Transmembrane</keyword>
<organism evidence="2">
    <name type="scientific">Bradyrhizobium septentrionale</name>
    <dbReference type="NCBI Taxonomy" id="1404411"/>
    <lineage>
        <taxon>Bacteria</taxon>
        <taxon>Pseudomonadati</taxon>
        <taxon>Pseudomonadota</taxon>
        <taxon>Alphaproteobacteria</taxon>
        <taxon>Hyphomicrobiales</taxon>
        <taxon>Nitrobacteraceae</taxon>
        <taxon>Bradyrhizobium</taxon>
    </lineage>
</organism>
<gene>
    <name evidence="2" type="ORF">HAP48_041945</name>
</gene>
<comment type="caution">
    <text evidence="2">The sequence shown here is derived from an EMBL/GenBank/DDBJ whole genome shotgun (WGS) entry which is preliminary data.</text>
</comment>
<proteinExistence type="predicted"/>
<dbReference type="RefSeq" id="WP_166213730.1">
    <property type="nucleotide sequence ID" value="NZ_CP088285.1"/>
</dbReference>
<name>A0A974A5E3_9BRAD</name>
<protein>
    <submittedName>
        <fullName evidence="2">Uncharacterized protein</fullName>
    </submittedName>
</protein>
<evidence type="ECO:0000256" key="1">
    <source>
        <dbReference type="SAM" id="Phobius"/>
    </source>
</evidence>
<sequence>MRKTPIDLLVKAFSGVGKFILLLAELIGFAGKFGLRPARSGDRYQDIRNGDRQCFAKRGGLHT</sequence>
<evidence type="ECO:0000313" key="2">
    <source>
        <dbReference type="EMBL" id="NVI49290.1"/>
    </source>
</evidence>
<dbReference type="EMBL" id="JAAOLE020000001">
    <property type="protein sequence ID" value="NVI49290.1"/>
    <property type="molecule type" value="Genomic_DNA"/>
</dbReference>
<accession>A0A974A5E3</accession>
<keyword evidence="1" id="KW-1133">Transmembrane helix</keyword>
<feature type="transmembrane region" description="Helical" evidence="1">
    <location>
        <begin position="12"/>
        <end position="35"/>
    </location>
</feature>
<reference evidence="2" key="1">
    <citation type="submission" date="2020-06" db="EMBL/GenBank/DDBJ databases">
        <title>Whole Genome Sequence of Bradyrhizobium sp. Strain 1S1.</title>
        <authorList>
            <person name="Bromfield E.S.P."/>
            <person name="Cloutier S."/>
        </authorList>
    </citation>
    <scope>NUCLEOTIDE SEQUENCE [LARGE SCALE GENOMIC DNA]</scope>
    <source>
        <strain evidence="2">1S1</strain>
    </source>
</reference>
<keyword evidence="1" id="KW-0472">Membrane</keyword>
<dbReference type="AlphaFoldDB" id="A0A974A5E3"/>